<dbReference type="EMBL" id="JAQQDH010000002">
    <property type="protein sequence ID" value="MFM0444001.1"/>
    <property type="molecule type" value="Genomic_DNA"/>
</dbReference>
<sequence length="92" mass="9852">MSYSLLIRQRASAATSDAQLLELDALSRRAADDVDKLITGSLQPDLARTHAQLDVLGAMPAADTGSETPAVARTALRHTEKATRVQHFAVEP</sequence>
<name>A0ABW9BXF5_9BURK</name>
<keyword evidence="2" id="KW-1185">Reference proteome</keyword>
<dbReference type="Proteomes" id="UP001629288">
    <property type="component" value="Unassembled WGS sequence"/>
</dbReference>
<gene>
    <name evidence="1" type="ORF">PQR00_10455</name>
</gene>
<comment type="caution">
    <text evidence="1">The sequence shown here is derived from an EMBL/GenBank/DDBJ whole genome shotgun (WGS) entry which is preliminary data.</text>
</comment>
<protein>
    <submittedName>
        <fullName evidence="1">Uncharacterized protein</fullName>
    </submittedName>
</protein>
<evidence type="ECO:0000313" key="1">
    <source>
        <dbReference type="EMBL" id="MFM0444001.1"/>
    </source>
</evidence>
<proteinExistence type="predicted"/>
<accession>A0ABW9BXF5</accession>
<dbReference type="RefSeq" id="WP_408128617.1">
    <property type="nucleotide sequence ID" value="NZ_JAQQDH010000002.1"/>
</dbReference>
<reference evidence="1 2" key="1">
    <citation type="journal article" date="2024" name="Chem. Sci.">
        <title>Discovery of megapolipeptins by genome mining of a Burkholderiales bacteria collection.</title>
        <authorList>
            <person name="Paulo B.S."/>
            <person name="Recchia M.J.J."/>
            <person name="Lee S."/>
            <person name="Fergusson C.H."/>
            <person name="Romanowski S.B."/>
            <person name="Hernandez A."/>
            <person name="Krull N."/>
            <person name="Liu D.Y."/>
            <person name="Cavanagh H."/>
            <person name="Bos A."/>
            <person name="Gray C.A."/>
            <person name="Murphy B.T."/>
            <person name="Linington R.G."/>
            <person name="Eustaquio A.S."/>
        </authorList>
    </citation>
    <scope>NUCLEOTIDE SEQUENCE [LARGE SCALE GENOMIC DNA]</scope>
    <source>
        <strain evidence="1 2">RL17-379-BIB-C</strain>
    </source>
</reference>
<organism evidence="1 2">
    <name type="scientific">Paraburkholderia strydomiana</name>
    <dbReference type="NCBI Taxonomy" id="1245417"/>
    <lineage>
        <taxon>Bacteria</taxon>
        <taxon>Pseudomonadati</taxon>
        <taxon>Pseudomonadota</taxon>
        <taxon>Betaproteobacteria</taxon>
        <taxon>Burkholderiales</taxon>
        <taxon>Burkholderiaceae</taxon>
        <taxon>Paraburkholderia</taxon>
    </lineage>
</organism>
<evidence type="ECO:0000313" key="2">
    <source>
        <dbReference type="Proteomes" id="UP001629288"/>
    </source>
</evidence>